<proteinExistence type="predicted"/>
<evidence type="ECO:0000313" key="3">
    <source>
        <dbReference type="Proteomes" id="UP000095284"/>
    </source>
</evidence>
<dbReference type="EMBL" id="CAJFCV020000006">
    <property type="protein sequence ID" value="CAG9128661.1"/>
    <property type="molecule type" value="Genomic_DNA"/>
</dbReference>
<keyword evidence="4" id="KW-1185">Reference proteome</keyword>
<evidence type="ECO:0000256" key="1">
    <source>
        <dbReference type="SAM" id="MobiDB-lite"/>
    </source>
</evidence>
<gene>
    <name evidence="2" type="ORF">BXYJ_LOCUS13580</name>
</gene>
<dbReference type="Proteomes" id="UP000582659">
    <property type="component" value="Unassembled WGS sequence"/>
</dbReference>
<dbReference type="Gene3D" id="3.40.50.300">
    <property type="entry name" value="P-loop containing nucleotide triphosphate hydrolases"/>
    <property type="match status" value="1"/>
</dbReference>
<reference evidence="5" key="1">
    <citation type="submission" date="2016-11" db="UniProtKB">
        <authorList>
            <consortium name="WormBaseParasite"/>
        </authorList>
    </citation>
    <scope>IDENTIFICATION</scope>
</reference>
<name>A0A1I7RWT4_BURXY</name>
<evidence type="ECO:0000313" key="4">
    <source>
        <dbReference type="Proteomes" id="UP000659654"/>
    </source>
</evidence>
<dbReference type="SUPFAM" id="SSF52540">
    <property type="entry name" value="P-loop containing nucleoside triphosphate hydrolases"/>
    <property type="match status" value="1"/>
</dbReference>
<sequence length="825" mass="95065">MARIGFADEVRVQLIEEHKERKIDPNAGVWRKKCDELIAILRNVSDDNQAIDQMRQIFKQFKDQNGGMDPSVERYAPLLMVYFKLTRTPRFLVHRERAIYFAEKLKHDCYYSPSEACAPTVLIDYILNLKGFPNVLWTDHVIPTNMHLSNMNYETYVRLDEILDELYARDSANKIESKLVILHGLVGSGKSNLRHMIKEDYEVKYYPNEDAERALNALEFIPDQGSVVFIDDVDRFESQEVEFKFFSKLKAQVPQLKAPVIIAVSSWDMANRIKRSIPSQIVPINCFQSDFKLMFRAWCASMFIDYFKMSSVDTYLMENGFKFSQLMTQLQYEFCDLAEHLPSHPFAVHKIEKLQIEPPKRGGLLEVENEKSAFEVFEPQKLAEINSALGKAGLLGIRKAYGLTVKDRFDKLASDLDISLLQVDEISGPRDSMEGEGNVDGNEVENEAGFKEAKLDESEEHECNEEEDLPFSTRHCNQFWRFRGISERMLFDYNSAPAMLKRLDSQLNAPSSHATQGYRPYSGLTFDLSPLAIRDSNAFYMNHVEVMDRMGVYGVMDDNFKSQMKKKHAKSDYEAMCDDISKVLKYHKFAKLMGVDFSMDQIRLLRELRFHGAQIHVCRASPDSATSFRRSYRAPTKTDEFVYSATRGSGIPGHKDAEFLVEKQKEAKADEKNQYEVSEYAYYEEEEEYEDEQDYLDDLVLTDVLSPPKRPRLSSLEAEHFDIDVENVDEEGEEMVYAEGYAPERPHSSHFFRSKGFEKSVVGPTTKTLKHRKMTGDDSGGLNMGGEVKRPPMQVVVDENMGEEEELDVIDVEEILISDEREFEQ</sequence>
<evidence type="ECO:0000313" key="5">
    <source>
        <dbReference type="WBParaSite" id="BXY_0519700.1"/>
    </source>
</evidence>
<dbReference type="EMBL" id="CAJFDI010000006">
    <property type="protein sequence ID" value="CAD5233489.1"/>
    <property type="molecule type" value="Genomic_DNA"/>
</dbReference>
<dbReference type="InterPro" id="IPR027417">
    <property type="entry name" value="P-loop_NTPase"/>
</dbReference>
<dbReference type="OrthoDB" id="10531381at2759"/>
<dbReference type="AlphaFoldDB" id="A0A1I7RWT4"/>
<accession>A0A1I7RWT4</accession>
<dbReference type="WBParaSite" id="BXY_0519700.1">
    <property type="protein sequence ID" value="BXY_0519700.1"/>
    <property type="gene ID" value="BXY_0519700"/>
</dbReference>
<reference evidence="2" key="2">
    <citation type="submission" date="2020-09" db="EMBL/GenBank/DDBJ databases">
        <authorList>
            <person name="Kikuchi T."/>
        </authorList>
    </citation>
    <scope>NUCLEOTIDE SEQUENCE</scope>
    <source>
        <strain evidence="2">Ka4C1</strain>
    </source>
</reference>
<dbReference type="Proteomes" id="UP000659654">
    <property type="component" value="Unassembled WGS sequence"/>
</dbReference>
<dbReference type="Proteomes" id="UP000095284">
    <property type="component" value="Unplaced"/>
</dbReference>
<feature type="region of interest" description="Disordered" evidence="1">
    <location>
        <begin position="764"/>
        <end position="790"/>
    </location>
</feature>
<organism evidence="3 5">
    <name type="scientific">Bursaphelenchus xylophilus</name>
    <name type="common">Pinewood nematode worm</name>
    <name type="synonym">Aphelenchoides xylophilus</name>
    <dbReference type="NCBI Taxonomy" id="6326"/>
    <lineage>
        <taxon>Eukaryota</taxon>
        <taxon>Metazoa</taxon>
        <taxon>Ecdysozoa</taxon>
        <taxon>Nematoda</taxon>
        <taxon>Chromadorea</taxon>
        <taxon>Rhabditida</taxon>
        <taxon>Tylenchina</taxon>
        <taxon>Tylenchomorpha</taxon>
        <taxon>Aphelenchoidea</taxon>
        <taxon>Aphelenchoididae</taxon>
        <taxon>Bursaphelenchus</taxon>
    </lineage>
</organism>
<evidence type="ECO:0000313" key="2">
    <source>
        <dbReference type="EMBL" id="CAD5233489.1"/>
    </source>
</evidence>
<protein>
    <submittedName>
        <fullName evidence="2">(pine wood nematode) hypothetical protein</fullName>
    </submittedName>
</protein>